<evidence type="ECO:0000256" key="3">
    <source>
        <dbReference type="ARBA" id="ARBA00023125"/>
    </source>
</evidence>
<comment type="caution">
    <text evidence="5">The sequence shown here is derived from an EMBL/GenBank/DDBJ whole genome shotgun (WGS) entry which is preliminary data.</text>
</comment>
<dbReference type="InterPro" id="IPR036390">
    <property type="entry name" value="WH_DNA-bd_sf"/>
</dbReference>
<evidence type="ECO:0000256" key="1">
    <source>
        <dbReference type="ARBA" id="ARBA00011046"/>
    </source>
</evidence>
<evidence type="ECO:0000256" key="4">
    <source>
        <dbReference type="ARBA" id="ARBA00023163"/>
    </source>
</evidence>
<dbReference type="Gene3D" id="1.10.4040.10">
    <property type="entry name" value="Penicillinase repressor domain"/>
    <property type="match status" value="1"/>
</dbReference>
<evidence type="ECO:0000313" key="6">
    <source>
        <dbReference type="Proteomes" id="UP001344632"/>
    </source>
</evidence>
<keyword evidence="4" id="KW-0804">Transcription</keyword>
<dbReference type="Gene3D" id="1.10.10.10">
    <property type="entry name" value="Winged helix-like DNA-binding domain superfamily/Winged helix DNA-binding domain"/>
    <property type="match status" value="1"/>
</dbReference>
<keyword evidence="3" id="KW-0238">DNA-binding</keyword>
<evidence type="ECO:0000313" key="5">
    <source>
        <dbReference type="EMBL" id="MEC0239125.1"/>
    </source>
</evidence>
<dbReference type="SUPFAM" id="SSF46785">
    <property type="entry name" value="Winged helix' DNA-binding domain"/>
    <property type="match status" value="1"/>
</dbReference>
<sequence length="129" mass="14879">MNKLPVISEAEWEVMKILWQSSPMTANEVIDALASHMDWSPKTVRTLLNRLVAKEAIAYHPDSRPYSYFALITEVECQKAETKSFLKRIYSGSFKPLMVNFLKEEELSSADIEELRKLLDEKSDPTRRG</sequence>
<comment type="similarity">
    <text evidence="1">Belongs to the BlaI transcriptional regulatory family.</text>
</comment>
<reference evidence="5 6" key="1">
    <citation type="submission" date="2023-03" db="EMBL/GenBank/DDBJ databases">
        <title>Bacillus Genome Sequencing.</title>
        <authorList>
            <person name="Dunlap C."/>
        </authorList>
    </citation>
    <scope>NUCLEOTIDE SEQUENCE [LARGE SCALE GENOMIC DNA]</scope>
    <source>
        <strain evidence="5 6">BD-525</strain>
    </source>
</reference>
<dbReference type="EMBL" id="JARLKZ010000003">
    <property type="protein sequence ID" value="MEC0239125.1"/>
    <property type="molecule type" value="Genomic_DNA"/>
</dbReference>
<keyword evidence="2" id="KW-0805">Transcription regulation</keyword>
<protein>
    <submittedName>
        <fullName evidence="5">BlaI/MecI/CopY family transcriptional regulator</fullName>
    </submittedName>
</protein>
<name>A0ABU6GK82_9BACL</name>
<dbReference type="Proteomes" id="UP001344632">
    <property type="component" value="Unassembled WGS sequence"/>
</dbReference>
<dbReference type="PIRSF" id="PIRSF019455">
    <property type="entry name" value="CopR_AtkY"/>
    <property type="match status" value="1"/>
</dbReference>
<evidence type="ECO:0000256" key="2">
    <source>
        <dbReference type="ARBA" id="ARBA00023015"/>
    </source>
</evidence>
<proteinExistence type="inferred from homology"/>
<dbReference type="InterPro" id="IPR005650">
    <property type="entry name" value="BlaI_family"/>
</dbReference>
<accession>A0ABU6GK82</accession>
<dbReference type="Pfam" id="PF03965">
    <property type="entry name" value="Penicillinase_R"/>
    <property type="match status" value="1"/>
</dbReference>
<dbReference type="InterPro" id="IPR036388">
    <property type="entry name" value="WH-like_DNA-bd_sf"/>
</dbReference>
<organism evidence="5 6">
    <name type="scientific">Paenibacillus dokdonensis</name>
    <dbReference type="NCBI Taxonomy" id="2567944"/>
    <lineage>
        <taxon>Bacteria</taxon>
        <taxon>Bacillati</taxon>
        <taxon>Bacillota</taxon>
        <taxon>Bacilli</taxon>
        <taxon>Bacillales</taxon>
        <taxon>Paenibacillaceae</taxon>
        <taxon>Paenibacillus</taxon>
    </lineage>
</organism>
<keyword evidence="6" id="KW-1185">Reference proteome</keyword>
<gene>
    <name evidence="5" type="ORF">P4H66_04475</name>
</gene>